<evidence type="ECO:0000313" key="4">
    <source>
        <dbReference type="EMBL" id="NHZ64476.1"/>
    </source>
</evidence>
<dbReference type="PANTHER" id="PTHR43877">
    <property type="entry name" value="AMINOALKYLPHOSPHONATE N-ACETYLTRANSFERASE-RELATED-RELATED"/>
    <property type="match status" value="1"/>
</dbReference>
<accession>A0ABX0MW11</accession>
<evidence type="ECO:0000313" key="5">
    <source>
        <dbReference type="Proteomes" id="UP000610594"/>
    </source>
</evidence>
<dbReference type="EMBL" id="WHJF01000054">
    <property type="protein sequence ID" value="NHZ64476.1"/>
    <property type="molecule type" value="Genomic_DNA"/>
</dbReference>
<dbReference type="PROSITE" id="PS51186">
    <property type="entry name" value="GNAT"/>
    <property type="match status" value="1"/>
</dbReference>
<protein>
    <submittedName>
        <fullName evidence="4">GNAT family N-acetyltransferase</fullName>
    </submittedName>
</protein>
<sequence length="152" mass="16143">MIAMSACDPDSLEARVLVEELSAALAALTGDSGKASFSADDARMARSLFVLARGEAGQLLGCAALRPLDGDVGELKRMFARPGARGAGAALLAHVEQAAHGFGYRELWLETRKVNTRALAFYEKHGYRAIPSYGKYVGRDEAVCLGKLLEAG</sequence>
<dbReference type="PANTHER" id="PTHR43877:SF2">
    <property type="entry name" value="AMINOALKYLPHOSPHONATE N-ACETYLTRANSFERASE-RELATED"/>
    <property type="match status" value="1"/>
</dbReference>
<keyword evidence="5" id="KW-1185">Reference proteome</keyword>
<name>A0ABX0MW11_9BURK</name>
<evidence type="ECO:0000256" key="1">
    <source>
        <dbReference type="ARBA" id="ARBA00022679"/>
    </source>
</evidence>
<keyword evidence="1" id="KW-0808">Transferase</keyword>
<evidence type="ECO:0000256" key="2">
    <source>
        <dbReference type="ARBA" id="ARBA00023315"/>
    </source>
</evidence>
<dbReference type="Gene3D" id="3.40.630.30">
    <property type="match status" value="1"/>
</dbReference>
<reference evidence="4 5" key="1">
    <citation type="submission" date="2019-10" db="EMBL/GenBank/DDBJ databases">
        <title>Taxonomy of Antarctic Massilia spp.: description of Massilia rubra sp. nov., Massilia aquatica sp. nov., Massilia mucilaginosa sp. nov., Massilia frigida sp. nov. isolated from streams, lakes and regoliths.</title>
        <authorList>
            <person name="Holochova P."/>
            <person name="Sedlacek I."/>
            <person name="Kralova S."/>
            <person name="Maslanova I."/>
            <person name="Busse H.-J."/>
            <person name="Stankova E."/>
            <person name="Vrbovska V."/>
            <person name="Kovarovic V."/>
            <person name="Bartak M."/>
            <person name="Svec P."/>
            <person name="Pantucek R."/>
        </authorList>
    </citation>
    <scope>NUCLEOTIDE SEQUENCE [LARGE SCALE GENOMIC DNA]</scope>
    <source>
        <strain evidence="4 5">CCM 8694</strain>
    </source>
</reference>
<organism evidence="4 5">
    <name type="scientific">Massilia genomosp. 1</name>
    <dbReference type="NCBI Taxonomy" id="2609280"/>
    <lineage>
        <taxon>Bacteria</taxon>
        <taxon>Pseudomonadati</taxon>
        <taxon>Pseudomonadota</taxon>
        <taxon>Betaproteobacteria</taxon>
        <taxon>Burkholderiales</taxon>
        <taxon>Oxalobacteraceae</taxon>
        <taxon>Telluria group</taxon>
        <taxon>Massilia</taxon>
    </lineage>
</organism>
<proteinExistence type="predicted"/>
<feature type="domain" description="N-acetyltransferase" evidence="3">
    <location>
        <begin position="12"/>
        <end position="150"/>
    </location>
</feature>
<dbReference type="Pfam" id="PF00583">
    <property type="entry name" value="Acetyltransf_1"/>
    <property type="match status" value="1"/>
</dbReference>
<dbReference type="SUPFAM" id="SSF55729">
    <property type="entry name" value="Acyl-CoA N-acyltransferases (Nat)"/>
    <property type="match status" value="1"/>
</dbReference>
<dbReference type="InterPro" id="IPR016181">
    <property type="entry name" value="Acyl_CoA_acyltransferase"/>
</dbReference>
<gene>
    <name evidence="4" type="ORF">F1735_19585</name>
</gene>
<dbReference type="RefSeq" id="WP_167238513.1">
    <property type="nucleotide sequence ID" value="NZ_WHJF01000054.1"/>
</dbReference>
<evidence type="ECO:0000259" key="3">
    <source>
        <dbReference type="PROSITE" id="PS51186"/>
    </source>
</evidence>
<keyword evidence="2" id="KW-0012">Acyltransferase</keyword>
<dbReference type="Proteomes" id="UP000610594">
    <property type="component" value="Unassembled WGS sequence"/>
</dbReference>
<dbReference type="InterPro" id="IPR000182">
    <property type="entry name" value="GNAT_dom"/>
</dbReference>
<comment type="caution">
    <text evidence="4">The sequence shown here is derived from an EMBL/GenBank/DDBJ whole genome shotgun (WGS) entry which is preliminary data.</text>
</comment>
<dbReference type="InterPro" id="IPR050832">
    <property type="entry name" value="Bact_Acetyltransf"/>
</dbReference>